<dbReference type="PANTHER" id="PTHR16821:SF2">
    <property type="entry name" value="FRATAXIN, MITOCHONDRIAL"/>
    <property type="match status" value="1"/>
</dbReference>
<dbReference type="InterPro" id="IPR020895">
    <property type="entry name" value="Frataxin_CS"/>
</dbReference>
<evidence type="ECO:0000256" key="1">
    <source>
        <dbReference type="ARBA" id="ARBA00008183"/>
    </source>
</evidence>
<dbReference type="PANTHER" id="PTHR16821">
    <property type="entry name" value="FRATAXIN"/>
    <property type="match status" value="1"/>
</dbReference>
<evidence type="ECO:0000256" key="2">
    <source>
        <dbReference type="ARBA" id="ARBA00022723"/>
    </source>
</evidence>
<evidence type="ECO:0000313" key="6">
    <source>
        <dbReference type="Proteomes" id="UP001462640"/>
    </source>
</evidence>
<keyword evidence="2 4" id="KW-0479">Metal-binding</keyword>
<protein>
    <recommendedName>
        <fullName evidence="4">Iron-sulfur cluster assembly protein CyaY</fullName>
    </recommendedName>
</protein>
<evidence type="ECO:0000313" key="5">
    <source>
        <dbReference type="EMBL" id="MEO3711860.1"/>
    </source>
</evidence>
<comment type="similarity">
    <text evidence="1 4">Belongs to the frataxin family.</text>
</comment>
<dbReference type="InterPro" id="IPR036524">
    <property type="entry name" value="Frataxin/CyaY_sf"/>
</dbReference>
<comment type="caution">
    <text evidence="5">The sequence shown here is derived from an EMBL/GenBank/DDBJ whole genome shotgun (WGS) entry which is preliminary data.</text>
</comment>
<accession>A0ABV0G9Y4</accession>
<dbReference type="SMART" id="SM01219">
    <property type="entry name" value="Frataxin_Cyay"/>
    <property type="match status" value="1"/>
</dbReference>
<name>A0ABV0G9Y4_9BURK</name>
<organism evidence="5 6">
    <name type="scientific">Roseateles flavus</name>
    <dbReference type="NCBI Taxonomy" id="3149041"/>
    <lineage>
        <taxon>Bacteria</taxon>
        <taxon>Pseudomonadati</taxon>
        <taxon>Pseudomonadota</taxon>
        <taxon>Betaproteobacteria</taxon>
        <taxon>Burkholderiales</taxon>
        <taxon>Sphaerotilaceae</taxon>
        <taxon>Roseateles</taxon>
    </lineage>
</organism>
<dbReference type="NCBIfam" id="TIGR03421">
    <property type="entry name" value="FeS_CyaY"/>
    <property type="match status" value="1"/>
</dbReference>
<reference evidence="5 6" key="1">
    <citation type="submission" date="2024-05" db="EMBL/GenBank/DDBJ databases">
        <title>Roseateles sp. 2.12 16S ribosomal RNA gene Genome sequencing and assembly.</title>
        <authorList>
            <person name="Woo H."/>
        </authorList>
    </citation>
    <scope>NUCLEOTIDE SEQUENCE [LARGE SCALE GENOMIC DNA]</scope>
    <source>
        <strain evidence="5 6">2.12</strain>
    </source>
</reference>
<evidence type="ECO:0000256" key="3">
    <source>
        <dbReference type="ARBA" id="ARBA00023004"/>
    </source>
</evidence>
<dbReference type="RefSeq" id="WP_347606211.1">
    <property type="nucleotide sequence ID" value="NZ_JBDPZC010000001.1"/>
</dbReference>
<dbReference type="PROSITE" id="PS01344">
    <property type="entry name" value="FRATAXIN_1"/>
    <property type="match status" value="1"/>
</dbReference>
<dbReference type="InterPro" id="IPR002908">
    <property type="entry name" value="Frataxin/CyaY"/>
</dbReference>
<keyword evidence="6" id="KW-1185">Reference proteome</keyword>
<comment type="function">
    <text evidence="4">Involved in iron-sulfur (Fe-S) cluster assembly. May act as a regulator of Fe-S biogenesis.</text>
</comment>
<dbReference type="PROSITE" id="PS50810">
    <property type="entry name" value="FRATAXIN_2"/>
    <property type="match status" value="1"/>
</dbReference>
<gene>
    <name evidence="4 5" type="primary">cyaY</name>
    <name evidence="5" type="ORF">ABDJ40_03665</name>
</gene>
<evidence type="ECO:0000256" key="4">
    <source>
        <dbReference type="HAMAP-Rule" id="MF_00142"/>
    </source>
</evidence>
<dbReference type="SUPFAM" id="SSF55387">
    <property type="entry name" value="Frataxin/Nqo15-like"/>
    <property type="match status" value="1"/>
</dbReference>
<dbReference type="Proteomes" id="UP001462640">
    <property type="component" value="Unassembled WGS sequence"/>
</dbReference>
<dbReference type="InterPro" id="IPR047584">
    <property type="entry name" value="CyaY"/>
</dbReference>
<dbReference type="Pfam" id="PF01491">
    <property type="entry name" value="Frataxin_Cyay"/>
    <property type="match status" value="1"/>
</dbReference>
<sequence length="119" mass="13145">MSALTATPLDDADYHARTDAILQGIESRIDAWLDGDVIDIDTHRTGGLLELSFPNRSKIIINTQPPLQELWVAAKAGGFHFRYVDGRWLERGGREFHALLSEEASAQAGLALRFEAVQA</sequence>
<dbReference type="HAMAP" id="MF_00142">
    <property type="entry name" value="CyaY"/>
    <property type="match status" value="1"/>
</dbReference>
<proteinExistence type="inferred from homology"/>
<dbReference type="Gene3D" id="3.30.920.10">
    <property type="entry name" value="Frataxin/CyaY"/>
    <property type="match status" value="1"/>
</dbReference>
<dbReference type="EMBL" id="JBDPZC010000001">
    <property type="protein sequence ID" value="MEO3711860.1"/>
    <property type="molecule type" value="Genomic_DNA"/>
</dbReference>
<keyword evidence="3 4" id="KW-0408">Iron</keyword>